<evidence type="ECO:0000313" key="2">
    <source>
        <dbReference type="EMBL" id="KIK17061.1"/>
    </source>
</evidence>
<dbReference type="AlphaFoldDB" id="A0A0C9YKA6"/>
<evidence type="ECO:0000313" key="3">
    <source>
        <dbReference type="Proteomes" id="UP000054018"/>
    </source>
</evidence>
<sequence>MEAAVRNTTHRTAAYDTRLIRIKQVSNAATALGPGLHVCMSTVAEGGSVESKSADATCGLAFAMLTAGLGMQRIRTGLCHWFDEFVLESLDESVPINLMSYTPPKLPVSVRPSARSNQPTAYLAFRPSYVCKLSPLSQALAGQLVHPYTTPTTTKARRRSDMSATDPVDAPPDGHSTPEPLTVSCDDPPTCRPALPRIKSCLKNSPSHSGSSTPLHDDDDGSPPPIKKHVAFCEEGTEEVHEADEWDRTPAEIQRLTYDDVLKLKKLLRELPRAEQPADALSSKPFANVFLTKVPIPLLPLNPTTISSSGHIPSPSSTPPNAISPPTTPRPTRDSNMPPSSTVLAPHNIPVPPPPVSVQPTHAPSSFLRSNLPPRKRTFSFVPLLDDSSHGSSISSTPTPTATPFPSSPVSSADQLPPLPSADPDGTMVDTGDVSDCSVTEVSTPSLTTASLASSSPPGSPNTDCPDHFSGYSDADCAGRKNGDLSRRPEENNDDDDEAFLLNLDVDADVDLTGSYFPPLPPPHSTPSLSRVPISSFHARHPHLTASNRIEAGMSERTANQRASITNNANANTADGNDGTGRAMCMPSLGSDHLDPLTQLQLRGIPSPELDLPSPLQLSSSTSDSSAESVYGKVLRSRAKWSRRDLIPVVEPPAVHEERLAFAERIGTPPSSPRA</sequence>
<dbReference type="Proteomes" id="UP000054018">
    <property type="component" value="Unassembled WGS sequence"/>
</dbReference>
<feature type="compositionally biased region" description="Low complexity" evidence="1">
    <location>
        <begin position="606"/>
        <end position="629"/>
    </location>
</feature>
<keyword evidence="3" id="KW-1185">Reference proteome</keyword>
<feature type="region of interest" description="Disordered" evidence="1">
    <location>
        <begin position="307"/>
        <end position="496"/>
    </location>
</feature>
<feature type="region of interest" description="Disordered" evidence="1">
    <location>
        <begin position="150"/>
        <end position="227"/>
    </location>
</feature>
<proteinExistence type="predicted"/>
<feature type="region of interest" description="Disordered" evidence="1">
    <location>
        <begin position="605"/>
        <end position="631"/>
    </location>
</feature>
<dbReference type="OrthoDB" id="2802795at2759"/>
<accession>A0A0C9YKA6</accession>
<feature type="compositionally biased region" description="Low complexity" evidence="1">
    <location>
        <begin position="443"/>
        <end position="457"/>
    </location>
</feature>
<feature type="compositionally biased region" description="Polar residues" evidence="1">
    <location>
        <begin position="202"/>
        <end position="214"/>
    </location>
</feature>
<gene>
    <name evidence="2" type="ORF">PISMIDRAFT_24976</name>
</gene>
<dbReference type="STRING" id="765257.A0A0C9YKA6"/>
<reference evidence="3" key="2">
    <citation type="submission" date="2015-01" db="EMBL/GenBank/DDBJ databases">
        <title>Evolutionary Origins and Diversification of the Mycorrhizal Mutualists.</title>
        <authorList>
            <consortium name="DOE Joint Genome Institute"/>
            <consortium name="Mycorrhizal Genomics Consortium"/>
            <person name="Kohler A."/>
            <person name="Kuo A."/>
            <person name="Nagy L.G."/>
            <person name="Floudas D."/>
            <person name="Copeland A."/>
            <person name="Barry K.W."/>
            <person name="Cichocki N."/>
            <person name="Veneault-Fourrey C."/>
            <person name="LaButti K."/>
            <person name="Lindquist E.A."/>
            <person name="Lipzen A."/>
            <person name="Lundell T."/>
            <person name="Morin E."/>
            <person name="Murat C."/>
            <person name="Riley R."/>
            <person name="Ohm R."/>
            <person name="Sun H."/>
            <person name="Tunlid A."/>
            <person name="Henrissat B."/>
            <person name="Grigoriev I.V."/>
            <person name="Hibbett D.S."/>
            <person name="Martin F."/>
        </authorList>
    </citation>
    <scope>NUCLEOTIDE SEQUENCE [LARGE SCALE GENOMIC DNA]</scope>
    <source>
        <strain evidence="3">441</strain>
    </source>
</reference>
<name>A0A0C9YKA6_9AGAM</name>
<protein>
    <submittedName>
        <fullName evidence="2">Uncharacterized protein</fullName>
    </submittedName>
</protein>
<organism evidence="2 3">
    <name type="scientific">Pisolithus microcarpus 441</name>
    <dbReference type="NCBI Taxonomy" id="765257"/>
    <lineage>
        <taxon>Eukaryota</taxon>
        <taxon>Fungi</taxon>
        <taxon>Dikarya</taxon>
        <taxon>Basidiomycota</taxon>
        <taxon>Agaricomycotina</taxon>
        <taxon>Agaricomycetes</taxon>
        <taxon>Agaricomycetidae</taxon>
        <taxon>Boletales</taxon>
        <taxon>Sclerodermatineae</taxon>
        <taxon>Pisolithaceae</taxon>
        <taxon>Pisolithus</taxon>
    </lineage>
</organism>
<feature type="compositionally biased region" description="Pro residues" evidence="1">
    <location>
        <begin position="316"/>
        <end position="329"/>
    </location>
</feature>
<dbReference type="HOGENOM" id="CLU_407162_0_0_1"/>
<feature type="compositionally biased region" description="Low complexity" evidence="1">
    <location>
        <begin position="390"/>
        <end position="400"/>
    </location>
</feature>
<dbReference type="EMBL" id="KN833839">
    <property type="protein sequence ID" value="KIK17061.1"/>
    <property type="molecule type" value="Genomic_DNA"/>
</dbReference>
<evidence type="ECO:0000256" key="1">
    <source>
        <dbReference type="SAM" id="MobiDB-lite"/>
    </source>
</evidence>
<feature type="compositionally biased region" description="Basic and acidic residues" evidence="1">
    <location>
        <begin position="477"/>
        <end position="491"/>
    </location>
</feature>
<reference evidence="2 3" key="1">
    <citation type="submission" date="2014-04" db="EMBL/GenBank/DDBJ databases">
        <authorList>
            <consortium name="DOE Joint Genome Institute"/>
            <person name="Kuo A."/>
            <person name="Kohler A."/>
            <person name="Costa M.D."/>
            <person name="Nagy L.G."/>
            <person name="Floudas D."/>
            <person name="Copeland A."/>
            <person name="Barry K.W."/>
            <person name="Cichocki N."/>
            <person name="Veneault-Fourrey C."/>
            <person name="LaButti K."/>
            <person name="Lindquist E.A."/>
            <person name="Lipzen A."/>
            <person name="Lundell T."/>
            <person name="Morin E."/>
            <person name="Murat C."/>
            <person name="Sun H."/>
            <person name="Tunlid A."/>
            <person name="Henrissat B."/>
            <person name="Grigoriev I.V."/>
            <person name="Hibbett D.S."/>
            <person name="Martin F."/>
            <person name="Nordberg H.P."/>
            <person name="Cantor M.N."/>
            <person name="Hua S.X."/>
        </authorList>
    </citation>
    <scope>NUCLEOTIDE SEQUENCE [LARGE SCALE GENOMIC DNA]</scope>
    <source>
        <strain evidence="2 3">441</strain>
    </source>
</reference>